<dbReference type="RefSeq" id="WP_173289741.1">
    <property type="nucleotide sequence ID" value="NZ_AP021888.1"/>
</dbReference>
<name>A0A6F8PJU6_9GAMM</name>
<dbReference type="InterPro" id="IPR012336">
    <property type="entry name" value="Thioredoxin-like_fold"/>
</dbReference>
<dbReference type="Gene3D" id="3.40.30.10">
    <property type="entry name" value="Glutaredoxin"/>
    <property type="match status" value="1"/>
</dbReference>
<feature type="domain" description="Thioredoxin-like fold" evidence="2">
    <location>
        <begin position="47"/>
        <end position="152"/>
    </location>
</feature>
<reference evidence="4" key="1">
    <citation type="submission" date="2019-11" db="EMBL/GenBank/DDBJ databases">
        <title>Isolation and characterization of two novel species in the genus Thiomicrorhabdus.</title>
        <authorList>
            <person name="Mochizuki J."/>
            <person name="Kojima H."/>
            <person name="Fukui M."/>
        </authorList>
    </citation>
    <scope>NUCLEOTIDE SEQUENCE [LARGE SCALE GENOMIC DNA]</scope>
    <source>
        <strain evidence="4">AkT22</strain>
    </source>
</reference>
<feature type="signal peptide" evidence="1">
    <location>
        <begin position="1"/>
        <end position="25"/>
    </location>
</feature>
<dbReference type="KEGG" id="tzo:THMIRHAT_01180"/>
<accession>A0A6F8PJU6</accession>
<dbReference type="Proteomes" id="UP000501466">
    <property type="component" value="Chromosome"/>
</dbReference>
<dbReference type="AlphaFoldDB" id="A0A6F8PJU6"/>
<dbReference type="EMBL" id="AP021888">
    <property type="protein sequence ID" value="BBP42372.1"/>
    <property type="molecule type" value="Genomic_DNA"/>
</dbReference>
<evidence type="ECO:0000256" key="1">
    <source>
        <dbReference type="SAM" id="SignalP"/>
    </source>
</evidence>
<evidence type="ECO:0000259" key="2">
    <source>
        <dbReference type="Pfam" id="PF13098"/>
    </source>
</evidence>
<organism evidence="3 4">
    <name type="scientific">Thiosulfativibrio zosterae</name>
    <dbReference type="NCBI Taxonomy" id="2675053"/>
    <lineage>
        <taxon>Bacteria</taxon>
        <taxon>Pseudomonadati</taxon>
        <taxon>Pseudomonadota</taxon>
        <taxon>Gammaproteobacteria</taxon>
        <taxon>Thiotrichales</taxon>
        <taxon>Piscirickettsiaceae</taxon>
        <taxon>Thiosulfativibrio</taxon>
    </lineage>
</organism>
<proteinExistence type="predicted"/>
<keyword evidence="4" id="KW-1185">Reference proteome</keyword>
<dbReference type="InterPro" id="IPR036249">
    <property type="entry name" value="Thioredoxin-like_sf"/>
</dbReference>
<sequence length="178" mass="19984">MLQLSKTFSRLIGLILMFGLGSVQAQSGKPENALPELTNLQAVAQEAKQKNLPIMLMFGATWCDFCHTLRHEVLDPMELGGLYQGKYVVMRHIVIDHELTMPGFDGKPLNMRTWSDNIHADLTPTLVFFDSQGKEIAPRIVGISNLDMYAALIHQRLNLGYQALNNPIRLPAMPEQLK</sequence>
<keyword evidence="1" id="KW-0732">Signal</keyword>
<dbReference type="SUPFAM" id="SSF52833">
    <property type="entry name" value="Thioredoxin-like"/>
    <property type="match status" value="1"/>
</dbReference>
<feature type="chain" id="PRO_5026057457" description="Thioredoxin-like fold domain-containing protein" evidence="1">
    <location>
        <begin position="26"/>
        <end position="178"/>
    </location>
</feature>
<gene>
    <name evidence="3" type="ORF">THMIRHAT_01180</name>
</gene>
<dbReference type="Pfam" id="PF13098">
    <property type="entry name" value="Thioredoxin_2"/>
    <property type="match status" value="1"/>
</dbReference>
<evidence type="ECO:0000313" key="4">
    <source>
        <dbReference type="Proteomes" id="UP000501466"/>
    </source>
</evidence>
<protein>
    <recommendedName>
        <fullName evidence="2">Thioredoxin-like fold domain-containing protein</fullName>
    </recommendedName>
</protein>
<evidence type="ECO:0000313" key="3">
    <source>
        <dbReference type="EMBL" id="BBP42372.1"/>
    </source>
</evidence>